<reference evidence="4 5" key="1">
    <citation type="journal article" date="2016" name="Nat. Commun.">
        <title>Thousands of microbial genomes shed light on interconnected biogeochemical processes in an aquifer system.</title>
        <authorList>
            <person name="Anantharaman K."/>
            <person name="Brown C.T."/>
            <person name="Hug L.A."/>
            <person name="Sharon I."/>
            <person name="Castelle C.J."/>
            <person name="Probst A.J."/>
            <person name="Thomas B.C."/>
            <person name="Singh A."/>
            <person name="Wilkins M.J."/>
            <person name="Karaoz U."/>
            <person name="Brodie E.L."/>
            <person name="Williams K.H."/>
            <person name="Hubbard S.S."/>
            <person name="Banfield J.F."/>
        </authorList>
    </citation>
    <scope>NUCLEOTIDE SEQUENCE [LARGE SCALE GENOMIC DNA]</scope>
</reference>
<dbReference type="InterPro" id="IPR036365">
    <property type="entry name" value="PGBD-like_sf"/>
</dbReference>
<keyword evidence="1" id="KW-0175">Coiled coil</keyword>
<feature type="coiled-coil region" evidence="1">
    <location>
        <begin position="201"/>
        <end position="228"/>
    </location>
</feature>
<evidence type="ECO:0000313" key="4">
    <source>
        <dbReference type="EMBL" id="OGI72470.1"/>
    </source>
</evidence>
<dbReference type="Pfam" id="PF01471">
    <property type="entry name" value="PG_binding_1"/>
    <property type="match status" value="1"/>
</dbReference>
<dbReference type="STRING" id="1801752.A3J61_02470"/>
<dbReference type="AlphaFoldDB" id="A0A1F6VS40"/>
<organism evidence="4 5">
    <name type="scientific">Candidatus Nomurabacteria bacterium RIFCSPHIGHO2_02_FULL_38_15</name>
    <dbReference type="NCBI Taxonomy" id="1801752"/>
    <lineage>
        <taxon>Bacteria</taxon>
        <taxon>Candidatus Nomuraibacteriota</taxon>
    </lineage>
</organism>
<dbReference type="Proteomes" id="UP000179686">
    <property type="component" value="Unassembled WGS sequence"/>
</dbReference>
<evidence type="ECO:0000259" key="3">
    <source>
        <dbReference type="Pfam" id="PF01471"/>
    </source>
</evidence>
<feature type="domain" description="Peptidoglycan binding-like" evidence="3">
    <location>
        <begin position="123"/>
        <end position="177"/>
    </location>
</feature>
<sequence>MKKYLKVALMSFVFIMAFGLFAGTAFAAQTWIMNSVPPPNGACSITRITEGTFNDGTPYTETRTSTVGKMVDGFCVGATFDRNSINPDGTLIKTENSPIDQGEVANPADPFGDTTPRYGNKNSEAVRNIQAVLLESGIPVVIDGNFGPNTKRGIMTFQIQNNLPQTGLFDQNTRAVMEAKLLGTDTPNPAIETPINDIVSLKNTTTALEKIKSEIASLSDMLSKLAQQASAIMAGLPK</sequence>
<dbReference type="InterPro" id="IPR002477">
    <property type="entry name" value="Peptidoglycan-bd-like"/>
</dbReference>
<name>A0A1F6VS40_9BACT</name>
<protein>
    <recommendedName>
        <fullName evidence="3">Peptidoglycan binding-like domain-containing protein</fullName>
    </recommendedName>
</protein>
<feature type="chain" id="PRO_5009225740" description="Peptidoglycan binding-like domain-containing protein" evidence="2">
    <location>
        <begin position="28"/>
        <end position="238"/>
    </location>
</feature>
<dbReference type="InterPro" id="IPR036366">
    <property type="entry name" value="PGBDSf"/>
</dbReference>
<proteinExistence type="predicted"/>
<dbReference type="EMBL" id="MFUC01000005">
    <property type="protein sequence ID" value="OGI72470.1"/>
    <property type="molecule type" value="Genomic_DNA"/>
</dbReference>
<evidence type="ECO:0000256" key="2">
    <source>
        <dbReference type="SAM" id="SignalP"/>
    </source>
</evidence>
<accession>A0A1F6VS40</accession>
<dbReference type="SUPFAM" id="SSF47090">
    <property type="entry name" value="PGBD-like"/>
    <property type="match status" value="1"/>
</dbReference>
<comment type="caution">
    <text evidence="4">The sequence shown here is derived from an EMBL/GenBank/DDBJ whole genome shotgun (WGS) entry which is preliminary data.</text>
</comment>
<gene>
    <name evidence="4" type="ORF">A3J61_02470</name>
</gene>
<evidence type="ECO:0000313" key="5">
    <source>
        <dbReference type="Proteomes" id="UP000179686"/>
    </source>
</evidence>
<dbReference type="Gene3D" id="1.10.101.10">
    <property type="entry name" value="PGBD-like superfamily/PGBD"/>
    <property type="match status" value="1"/>
</dbReference>
<evidence type="ECO:0000256" key="1">
    <source>
        <dbReference type="SAM" id="Coils"/>
    </source>
</evidence>
<feature type="signal peptide" evidence="2">
    <location>
        <begin position="1"/>
        <end position="27"/>
    </location>
</feature>
<keyword evidence="2" id="KW-0732">Signal</keyword>